<evidence type="ECO:0000313" key="1">
    <source>
        <dbReference type="EMBL" id="JAP10014.1"/>
    </source>
</evidence>
<feature type="non-terminal residue" evidence="1">
    <location>
        <position position="1"/>
    </location>
</feature>
<dbReference type="EMBL" id="GEDG01033913">
    <property type="protein sequence ID" value="JAP10014.1"/>
    <property type="molecule type" value="Transcribed_RNA"/>
</dbReference>
<proteinExistence type="predicted"/>
<reference evidence="1" key="1">
    <citation type="submission" date="2015-12" db="EMBL/GenBank/DDBJ databases">
        <title>Gene expression during late stages of embryo sac development: a critical building block for successful pollen-pistil interactions.</title>
        <authorList>
            <person name="Liu Y."/>
            <person name="Joly V."/>
            <person name="Sabar M."/>
            <person name="Matton D.P."/>
        </authorList>
    </citation>
    <scope>NUCLEOTIDE SEQUENCE</scope>
</reference>
<sequence length="136" mass="15885">FFFGNATPLPQTTRKPRTITFLFKPNIELKSILVPIPDLTLIQKSRTRTLKFHHPPHLQLHYKPRIFPAERKRDLHRNLNLHMLGTSFLLAIYCIWVKMVISNPSYEIEEPFSGSWPEFSPLTISASCFFTLLSTF</sequence>
<protein>
    <submittedName>
        <fullName evidence="1">Putative ovule protein</fullName>
    </submittedName>
</protein>
<accession>A0A0V0GPS9</accession>
<organism evidence="1">
    <name type="scientific">Solanum chacoense</name>
    <name type="common">Chaco potato</name>
    <dbReference type="NCBI Taxonomy" id="4108"/>
    <lineage>
        <taxon>Eukaryota</taxon>
        <taxon>Viridiplantae</taxon>
        <taxon>Streptophyta</taxon>
        <taxon>Embryophyta</taxon>
        <taxon>Tracheophyta</taxon>
        <taxon>Spermatophyta</taxon>
        <taxon>Magnoliopsida</taxon>
        <taxon>eudicotyledons</taxon>
        <taxon>Gunneridae</taxon>
        <taxon>Pentapetalae</taxon>
        <taxon>asterids</taxon>
        <taxon>lamiids</taxon>
        <taxon>Solanales</taxon>
        <taxon>Solanaceae</taxon>
        <taxon>Solanoideae</taxon>
        <taxon>Solaneae</taxon>
        <taxon>Solanum</taxon>
    </lineage>
</organism>
<dbReference type="AlphaFoldDB" id="A0A0V0GPS9"/>
<name>A0A0V0GPS9_SOLCH</name>